<dbReference type="AlphaFoldDB" id="A0A3R8S3R2"/>
<sequence>MVSAKDPDPKPMLLTICFLLGVANFYMHKAAADSGHPIVEETKRAFGRHIGPYGSYAIELALLIGAMWLANAESLAVSLLYAAYTAINGIATWMLLSNKA</sequence>
<dbReference type="RefSeq" id="WP_125231162.1">
    <property type="nucleotide sequence ID" value="NZ_RWJI01000002.1"/>
</dbReference>
<evidence type="ECO:0008006" key="4">
    <source>
        <dbReference type="Google" id="ProtNLM"/>
    </source>
</evidence>
<dbReference type="EMBL" id="RWJI01000002">
    <property type="protein sequence ID" value="RRQ51187.1"/>
    <property type="molecule type" value="Genomic_DNA"/>
</dbReference>
<gene>
    <name evidence="2" type="ORF">D7D48_09425</name>
</gene>
<evidence type="ECO:0000313" key="2">
    <source>
        <dbReference type="EMBL" id="RRQ51187.1"/>
    </source>
</evidence>
<reference evidence="2 3" key="1">
    <citation type="submission" date="2018-12" db="EMBL/GenBank/DDBJ databases">
        <authorList>
            <person name="Kim S.-J."/>
            <person name="Jung G.-Y."/>
        </authorList>
    </citation>
    <scope>NUCLEOTIDE SEQUENCE [LARGE SCALE GENOMIC DNA]</scope>
    <source>
        <strain evidence="2 3">03SU3-P</strain>
    </source>
</reference>
<feature type="transmembrane region" description="Helical" evidence="1">
    <location>
        <begin position="53"/>
        <end position="70"/>
    </location>
</feature>
<keyword evidence="1" id="KW-1133">Transmembrane helix</keyword>
<evidence type="ECO:0000313" key="3">
    <source>
        <dbReference type="Proteomes" id="UP000268553"/>
    </source>
</evidence>
<evidence type="ECO:0000256" key="1">
    <source>
        <dbReference type="SAM" id="Phobius"/>
    </source>
</evidence>
<keyword evidence="3" id="KW-1185">Reference proteome</keyword>
<protein>
    <recommendedName>
        <fullName evidence="4">DoxX family protein</fullName>
    </recommendedName>
</protein>
<dbReference type="OrthoDB" id="7391761at2"/>
<feature type="transmembrane region" description="Helical" evidence="1">
    <location>
        <begin position="12"/>
        <end position="32"/>
    </location>
</feature>
<proteinExistence type="predicted"/>
<keyword evidence="1" id="KW-0812">Transmembrane</keyword>
<dbReference type="Proteomes" id="UP000268553">
    <property type="component" value="Unassembled WGS sequence"/>
</dbReference>
<keyword evidence="1" id="KW-0472">Membrane</keyword>
<organism evidence="2 3">
    <name type="scientific">Sphingorhabdus wooponensis</name>
    <dbReference type="NCBI Taxonomy" id="940136"/>
    <lineage>
        <taxon>Bacteria</taxon>
        <taxon>Pseudomonadati</taxon>
        <taxon>Pseudomonadota</taxon>
        <taxon>Alphaproteobacteria</taxon>
        <taxon>Sphingomonadales</taxon>
        <taxon>Sphingomonadaceae</taxon>
        <taxon>Sphingorhabdus</taxon>
    </lineage>
</organism>
<feature type="transmembrane region" description="Helical" evidence="1">
    <location>
        <begin position="76"/>
        <end position="96"/>
    </location>
</feature>
<name>A0A3R8S3R2_9SPHN</name>
<accession>A0A3R8S3R2</accession>
<comment type="caution">
    <text evidence="2">The sequence shown here is derived from an EMBL/GenBank/DDBJ whole genome shotgun (WGS) entry which is preliminary data.</text>
</comment>